<organism evidence="4">
    <name type="scientific">Darwinula stevensoni</name>
    <dbReference type="NCBI Taxonomy" id="69355"/>
    <lineage>
        <taxon>Eukaryota</taxon>
        <taxon>Metazoa</taxon>
        <taxon>Ecdysozoa</taxon>
        <taxon>Arthropoda</taxon>
        <taxon>Crustacea</taxon>
        <taxon>Oligostraca</taxon>
        <taxon>Ostracoda</taxon>
        <taxon>Podocopa</taxon>
        <taxon>Podocopida</taxon>
        <taxon>Darwinulocopina</taxon>
        <taxon>Darwinuloidea</taxon>
        <taxon>Darwinulidae</taxon>
        <taxon>Darwinula</taxon>
    </lineage>
</organism>
<comment type="similarity">
    <text evidence="1">Belongs to the SIS family. PHI subfamily.</text>
</comment>
<dbReference type="InterPro" id="IPR013785">
    <property type="entry name" value="Aldolase_TIM"/>
</dbReference>
<dbReference type="GO" id="GO:0016853">
    <property type="term" value="F:isomerase activity"/>
    <property type="evidence" value="ECO:0007669"/>
    <property type="project" value="InterPro"/>
</dbReference>
<dbReference type="InterPro" id="IPR011060">
    <property type="entry name" value="RibuloseP-bd_barrel"/>
</dbReference>
<dbReference type="GO" id="GO:0006207">
    <property type="term" value="P:'de novo' pyrimidine nucleobase biosynthetic process"/>
    <property type="evidence" value="ECO:0007669"/>
    <property type="project" value="InterPro"/>
</dbReference>
<dbReference type="GO" id="GO:0097367">
    <property type="term" value="F:carbohydrate derivative binding"/>
    <property type="evidence" value="ECO:0007669"/>
    <property type="project" value="InterPro"/>
</dbReference>
<dbReference type="SUPFAM" id="SSF53697">
    <property type="entry name" value="SIS domain"/>
    <property type="match status" value="1"/>
</dbReference>
<dbReference type="SUPFAM" id="SSF51366">
    <property type="entry name" value="Ribulose-phoshate binding barrel"/>
    <property type="match status" value="1"/>
</dbReference>
<dbReference type="PANTHER" id="PTHR35039:SF3">
    <property type="entry name" value="3-KETO-L-GULONATE-6-PHOSPHATE DECARBOXYLASE SGBH-RELATED"/>
    <property type="match status" value="1"/>
</dbReference>
<dbReference type="InterPro" id="IPR046348">
    <property type="entry name" value="SIS_dom_sf"/>
</dbReference>
<dbReference type="PROSITE" id="PS51464">
    <property type="entry name" value="SIS"/>
    <property type="match status" value="1"/>
</dbReference>
<keyword evidence="2" id="KW-0456">Lyase</keyword>
<dbReference type="InterPro" id="IPR001347">
    <property type="entry name" value="SIS_dom"/>
</dbReference>
<evidence type="ECO:0000313" key="5">
    <source>
        <dbReference type="Proteomes" id="UP000677054"/>
    </source>
</evidence>
<name>A0A7R9FSH4_9CRUS</name>
<dbReference type="GO" id="GO:0019854">
    <property type="term" value="P:L-ascorbic acid catabolic process"/>
    <property type="evidence" value="ECO:0007669"/>
    <property type="project" value="TreeGrafter"/>
</dbReference>
<evidence type="ECO:0000256" key="1">
    <source>
        <dbReference type="ARBA" id="ARBA00009235"/>
    </source>
</evidence>
<dbReference type="SMART" id="SM00934">
    <property type="entry name" value="OMPdecase"/>
    <property type="match status" value="1"/>
</dbReference>
<dbReference type="InterPro" id="IPR001754">
    <property type="entry name" value="OMPdeCOase_dom"/>
</dbReference>
<dbReference type="PANTHER" id="PTHR35039">
    <property type="entry name" value="3-KETO-L-GULONATE-6-PHOSPHATE DECARBOXYLASE SGBH-RELATED"/>
    <property type="match status" value="1"/>
</dbReference>
<evidence type="ECO:0000313" key="4">
    <source>
        <dbReference type="EMBL" id="CAD7253233.1"/>
    </source>
</evidence>
<keyword evidence="5" id="KW-1185">Reference proteome</keyword>
<dbReference type="EMBL" id="LR905017">
    <property type="protein sequence ID" value="CAD7253233.1"/>
    <property type="molecule type" value="Genomic_DNA"/>
</dbReference>
<proteinExistence type="inferred from homology"/>
<feature type="non-terminal residue" evidence="4">
    <location>
        <position position="291"/>
    </location>
</feature>
<dbReference type="CDD" id="cd05005">
    <property type="entry name" value="SIS_PHI"/>
    <property type="match status" value="1"/>
</dbReference>
<dbReference type="GO" id="GO:0004590">
    <property type="term" value="F:orotidine-5'-phosphate decarboxylase activity"/>
    <property type="evidence" value="ECO:0007669"/>
    <property type="project" value="InterPro"/>
</dbReference>
<gene>
    <name evidence="4" type="ORF">DSTB1V02_LOCUS12983</name>
</gene>
<evidence type="ECO:0000259" key="3">
    <source>
        <dbReference type="PROSITE" id="PS51464"/>
    </source>
</evidence>
<accession>A0A7R9FSH4</accession>
<reference evidence="4" key="1">
    <citation type="submission" date="2020-11" db="EMBL/GenBank/DDBJ databases">
        <authorList>
            <person name="Tran Van P."/>
        </authorList>
    </citation>
    <scope>NUCLEOTIDE SEQUENCE</scope>
</reference>
<evidence type="ECO:0000256" key="2">
    <source>
        <dbReference type="ARBA" id="ARBA00023239"/>
    </source>
</evidence>
<dbReference type="InterPro" id="IPR017552">
    <property type="entry name" value="PHI/rmpB"/>
</dbReference>
<dbReference type="Pfam" id="PF01380">
    <property type="entry name" value="SIS"/>
    <property type="match status" value="1"/>
</dbReference>
<protein>
    <recommendedName>
        <fullName evidence="3">SIS domain-containing protein</fullName>
    </recommendedName>
</protein>
<dbReference type="Pfam" id="PF00215">
    <property type="entry name" value="OMPdecase"/>
    <property type="match status" value="1"/>
</dbReference>
<dbReference type="AlphaFoldDB" id="A0A7R9FSH4"/>
<dbReference type="Gene3D" id="3.40.50.10490">
    <property type="entry name" value="Glucose-6-phosphate isomerase like protein, domain 1"/>
    <property type="match status" value="1"/>
</dbReference>
<sequence>MVKTMALTQMALDSLDFDATVALATAVAPHVDILEIGTPCIKHNGIKLLETLRAKFPNNKILVDLKTMDAGEYESEPFYKAGADICVVLGVSDIGTIKGVIKAANKYGKKAQVDLINVADKVAKTKEVAAADKLTSILAETDNSKSAELLKLVEGAGRTFIGGAGRSLLVSRFFAMRLVHSGYNVSMVGEVVTPAIKAGDLLILVSGSGGTETLLPFVKKAKSVGAKLAVISMKKSSAMADVADLVIQIGNDNSFPLTKGMPMGSQFELSTLIFLEATIADLIFAKGLTEE</sequence>
<feature type="domain" description="SIS" evidence="3">
    <location>
        <begin position="149"/>
        <end position="291"/>
    </location>
</feature>
<dbReference type="Gene3D" id="3.20.20.70">
    <property type="entry name" value="Aldolase class I"/>
    <property type="match status" value="1"/>
</dbReference>
<dbReference type="GO" id="GO:1901135">
    <property type="term" value="P:carbohydrate derivative metabolic process"/>
    <property type="evidence" value="ECO:0007669"/>
    <property type="project" value="InterPro"/>
</dbReference>
<dbReference type="EMBL" id="CAJPEV010005500">
    <property type="protein sequence ID" value="CAG0903224.1"/>
    <property type="molecule type" value="Genomic_DNA"/>
</dbReference>
<dbReference type="GO" id="GO:0033982">
    <property type="term" value="F:3-dehydro-L-gulonate-6-phosphate decarboxylase activity"/>
    <property type="evidence" value="ECO:0007669"/>
    <property type="project" value="TreeGrafter"/>
</dbReference>
<dbReference type="OrthoDB" id="1915377at2759"/>
<dbReference type="Proteomes" id="UP000677054">
    <property type="component" value="Unassembled WGS sequence"/>
</dbReference>